<dbReference type="EMBL" id="CP113836">
    <property type="protein sequence ID" value="WAL67109.1"/>
    <property type="molecule type" value="Genomic_DNA"/>
</dbReference>
<dbReference type="Proteomes" id="UP001163203">
    <property type="component" value="Chromosome"/>
</dbReference>
<gene>
    <name evidence="1" type="ORF">ORV05_04795</name>
</gene>
<reference evidence="1" key="1">
    <citation type="submission" date="2022-11" db="EMBL/GenBank/DDBJ databases">
        <authorList>
            <person name="Mo P."/>
        </authorList>
    </citation>
    <scope>NUCLEOTIDE SEQUENCE</scope>
    <source>
        <strain evidence="1">HUAS 11-8</strain>
    </source>
</reference>
<protein>
    <submittedName>
        <fullName evidence="1">Uncharacterized protein</fullName>
    </submittedName>
</protein>
<sequence>MIKYLALLRDTLLLHTLMRTIIKSSRFRHLGLTYTLIRGGSDFLLLMYLPVPGAGYTTAEIRGCAPCVGRAAILLAEKMAGAQS</sequence>
<evidence type="ECO:0000313" key="2">
    <source>
        <dbReference type="Proteomes" id="UP001163203"/>
    </source>
</evidence>
<proteinExistence type="predicted"/>
<name>A0ABY7B5A0_9PSEU</name>
<dbReference type="RefSeq" id="WP_268757235.1">
    <property type="nucleotide sequence ID" value="NZ_CP113836.1"/>
</dbReference>
<organism evidence="1 2">
    <name type="scientific">Amycolatopsis cynarae</name>
    <dbReference type="NCBI Taxonomy" id="2995223"/>
    <lineage>
        <taxon>Bacteria</taxon>
        <taxon>Bacillati</taxon>
        <taxon>Actinomycetota</taxon>
        <taxon>Actinomycetes</taxon>
        <taxon>Pseudonocardiales</taxon>
        <taxon>Pseudonocardiaceae</taxon>
        <taxon>Amycolatopsis</taxon>
    </lineage>
</organism>
<keyword evidence="2" id="KW-1185">Reference proteome</keyword>
<evidence type="ECO:0000313" key="1">
    <source>
        <dbReference type="EMBL" id="WAL67109.1"/>
    </source>
</evidence>
<accession>A0ABY7B5A0</accession>